<keyword evidence="6 13" id="KW-0812">Transmembrane</keyword>
<feature type="transmembrane region" description="Helical" evidence="13">
    <location>
        <begin position="142"/>
        <end position="164"/>
    </location>
</feature>
<keyword evidence="7" id="KW-0479">Metal-binding</keyword>
<comment type="caution">
    <text evidence="15">The sequence shown here is derived from an EMBL/GenBank/DDBJ whole genome shotgun (WGS) entry which is preliminary data.</text>
</comment>
<evidence type="ECO:0000256" key="5">
    <source>
        <dbReference type="ARBA" id="ARBA00022617"/>
    </source>
</evidence>
<feature type="transmembrane region" description="Helical" evidence="13">
    <location>
        <begin position="12"/>
        <end position="30"/>
    </location>
</feature>
<dbReference type="InterPro" id="IPR016174">
    <property type="entry name" value="Di-haem_cyt_TM"/>
</dbReference>
<organism evidence="15 16">
    <name type="scientific">Thalassobaculum fulvum</name>
    <dbReference type="NCBI Taxonomy" id="1633335"/>
    <lineage>
        <taxon>Bacteria</taxon>
        <taxon>Pseudomonadati</taxon>
        <taxon>Pseudomonadota</taxon>
        <taxon>Alphaproteobacteria</taxon>
        <taxon>Rhodospirillales</taxon>
        <taxon>Thalassobaculaceae</taxon>
        <taxon>Thalassobaculum</taxon>
    </lineage>
</organism>
<gene>
    <name evidence="15" type="ORF">GCM10017083_20720</name>
</gene>
<dbReference type="Proteomes" id="UP000630353">
    <property type="component" value="Unassembled WGS sequence"/>
</dbReference>
<comment type="subcellular location">
    <subcellularLocation>
        <location evidence="2">Cell membrane</location>
        <topology evidence="2">Multi-pass membrane protein</topology>
    </subcellularLocation>
</comment>
<evidence type="ECO:0000313" key="16">
    <source>
        <dbReference type="Proteomes" id="UP000630353"/>
    </source>
</evidence>
<name>A0A919CP81_9PROT</name>
<dbReference type="PANTHER" id="PTHR30529:SF1">
    <property type="entry name" value="CYTOCHROME B561 HOMOLOG 2"/>
    <property type="match status" value="1"/>
</dbReference>
<evidence type="ECO:0000256" key="9">
    <source>
        <dbReference type="ARBA" id="ARBA00022989"/>
    </source>
</evidence>
<reference evidence="15" key="2">
    <citation type="submission" date="2020-09" db="EMBL/GenBank/DDBJ databases">
        <authorList>
            <person name="Sun Q."/>
            <person name="Kim S."/>
        </authorList>
    </citation>
    <scope>NUCLEOTIDE SEQUENCE</scope>
    <source>
        <strain evidence="15">KCTC 42651</strain>
    </source>
</reference>
<keyword evidence="9 13" id="KW-1133">Transmembrane helix</keyword>
<protein>
    <submittedName>
        <fullName evidence="15">Cytochrome b</fullName>
    </submittedName>
</protein>
<dbReference type="InterPro" id="IPR011577">
    <property type="entry name" value="Cyt_b561_bac/Ni-Hgenase"/>
</dbReference>
<dbReference type="PANTHER" id="PTHR30529">
    <property type="entry name" value="CYTOCHROME B561"/>
    <property type="match status" value="1"/>
</dbReference>
<keyword evidence="3" id="KW-0813">Transport</keyword>
<evidence type="ECO:0000256" key="7">
    <source>
        <dbReference type="ARBA" id="ARBA00022723"/>
    </source>
</evidence>
<reference evidence="15" key="1">
    <citation type="journal article" date="2014" name="Int. J. Syst. Evol. Microbiol.">
        <title>Complete genome sequence of Corynebacterium casei LMG S-19264T (=DSM 44701T), isolated from a smear-ripened cheese.</title>
        <authorList>
            <consortium name="US DOE Joint Genome Institute (JGI-PGF)"/>
            <person name="Walter F."/>
            <person name="Albersmeier A."/>
            <person name="Kalinowski J."/>
            <person name="Ruckert C."/>
        </authorList>
    </citation>
    <scope>NUCLEOTIDE SEQUENCE</scope>
    <source>
        <strain evidence="15">KCTC 42651</strain>
    </source>
</reference>
<dbReference type="InterPro" id="IPR052168">
    <property type="entry name" value="Cytochrome_b561_oxidase"/>
</dbReference>
<keyword evidence="4" id="KW-1003">Cell membrane</keyword>
<dbReference type="RefSeq" id="WP_189989075.1">
    <property type="nucleotide sequence ID" value="NZ_BMZS01000004.1"/>
</dbReference>
<evidence type="ECO:0000256" key="13">
    <source>
        <dbReference type="SAM" id="Phobius"/>
    </source>
</evidence>
<accession>A0A919CP81</accession>
<dbReference type="Gene3D" id="1.20.950.20">
    <property type="entry name" value="Transmembrane di-heme cytochromes, Chain C"/>
    <property type="match status" value="1"/>
</dbReference>
<keyword evidence="16" id="KW-1185">Reference proteome</keyword>
<feature type="domain" description="Cytochrome b561 bacterial/Ni-hydrogenase" evidence="14">
    <location>
        <begin position="5"/>
        <end position="176"/>
    </location>
</feature>
<evidence type="ECO:0000256" key="11">
    <source>
        <dbReference type="ARBA" id="ARBA00023136"/>
    </source>
</evidence>
<sequence length="182" mass="20041">MSTSYSPVQKLSHWLAVVLVVGLYALTYGEELYPRGDPGRDMVWWLHISFGLLMVAVVGLRVAWRLARGAPAASPEMTPPERALAKVVHGALYVLLIAIPVLGILLTWYRGDALSFFGLFTIGSPVVPVRETARLVKELHELAANAILLVAGVHAAAAFWHHFVRRDDVLRRMLPGNGRRSA</sequence>
<evidence type="ECO:0000259" key="14">
    <source>
        <dbReference type="Pfam" id="PF01292"/>
    </source>
</evidence>
<keyword evidence="11 13" id="KW-0472">Membrane</keyword>
<dbReference type="SUPFAM" id="SSF81342">
    <property type="entry name" value="Transmembrane di-heme cytochromes"/>
    <property type="match status" value="1"/>
</dbReference>
<dbReference type="GO" id="GO:0022904">
    <property type="term" value="P:respiratory electron transport chain"/>
    <property type="evidence" value="ECO:0007669"/>
    <property type="project" value="InterPro"/>
</dbReference>
<feature type="transmembrane region" description="Helical" evidence="13">
    <location>
        <begin position="42"/>
        <end position="64"/>
    </location>
</feature>
<evidence type="ECO:0000313" key="15">
    <source>
        <dbReference type="EMBL" id="GHD48979.1"/>
    </source>
</evidence>
<dbReference type="EMBL" id="BMZS01000004">
    <property type="protein sequence ID" value="GHD48979.1"/>
    <property type="molecule type" value="Genomic_DNA"/>
</dbReference>
<proteinExistence type="inferred from homology"/>
<comment type="cofactor">
    <cofactor evidence="1">
        <name>heme b</name>
        <dbReference type="ChEBI" id="CHEBI:60344"/>
    </cofactor>
</comment>
<dbReference type="Pfam" id="PF01292">
    <property type="entry name" value="Ni_hydr_CYTB"/>
    <property type="match status" value="1"/>
</dbReference>
<dbReference type="AlphaFoldDB" id="A0A919CP81"/>
<keyword evidence="8" id="KW-0249">Electron transport</keyword>
<evidence type="ECO:0000256" key="4">
    <source>
        <dbReference type="ARBA" id="ARBA00022475"/>
    </source>
</evidence>
<evidence type="ECO:0000256" key="3">
    <source>
        <dbReference type="ARBA" id="ARBA00022448"/>
    </source>
</evidence>
<dbReference type="GO" id="GO:0046872">
    <property type="term" value="F:metal ion binding"/>
    <property type="evidence" value="ECO:0007669"/>
    <property type="project" value="UniProtKB-KW"/>
</dbReference>
<evidence type="ECO:0000256" key="2">
    <source>
        <dbReference type="ARBA" id="ARBA00004651"/>
    </source>
</evidence>
<feature type="transmembrane region" description="Helical" evidence="13">
    <location>
        <begin position="84"/>
        <end position="106"/>
    </location>
</feature>
<dbReference type="GO" id="GO:0020037">
    <property type="term" value="F:heme binding"/>
    <property type="evidence" value="ECO:0007669"/>
    <property type="project" value="TreeGrafter"/>
</dbReference>
<dbReference type="GO" id="GO:0009055">
    <property type="term" value="F:electron transfer activity"/>
    <property type="evidence" value="ECO:0007669"/>
    <property type="project" value="InterPro"/>
</dbReference>
<evidence type="ECO:0000256" key="12">
    <source>
        <dbReference type="ARBA" id="ARBA00037975"/>
    </source>
</evidence>
<evidence type="ECO:0000256" key="1">
    <source>
        <dbReference type="ARBA" id="ARBA00001970"/>
    </source>
</evidence>
<evidence type="ECO:0000256" key="10">
    <source>
        <dbReference type="ARBA" id="ARBA00023004"/>
    </source>
</evidence>
<evidence type="ECO:0000256" key="8">
    <source>
        <dbReference type="ARBA" id="ARBA00022982"/>
    </source>
</evidence>
<keyword evidence="10" id="KW-0408">Iron</keyword>
<keyword evidence="5" id="KW-0349">Heme</keyword>
<evidence type="ECO:0000256" key="6">
    <source>
        <dbReference type="ARBA" id="ARBA00022692"/>
    </source>
</evidence>
<comment type="similarity">
    <text evidence="12">Belongs to the cytochrome b561 family.</text>
</comment>
<dbReference type="GO" id="GO:0005886">
    <property type="term" value="C:plasma membrane"/>
    <property type="evidence" value="ECO:0007669"/>
    <property type="project" value="UniProtKB-SubCell"/>
</dbReference>